<feature type="non-terminal residue" evidence="2">
    <location>
        <position position="1"/>
    </location>
</feature>
<sequence>LEGAGEGVNVVNLLASQWGELMTNVGDFDGKTTHGSKAAGGDGEYLVRVGTENRQHVLGHISLLGYEGSIIAPMTTAGPDEAAIGDPVEVLLTEWARQCKAQDGVVIVPHFPNPRSEHAATIVDGGADGVEMTSWGFLYGGIDPYSLSDWYRYLNCGYMTAAVGGTDKMSATTAVGTIRTYARIAKGRRFTYNAWKDAIRRAETFVTYGPLMEFAVEGKRPGSRIGMSAGGGTVDVTWQVASVTVPMSKVELIVNGEIRASEAVGPEAGSGNWSVKLDRSSWLALLVRGHYRDKPEIIAAHSSPVMVQVKAAPLLAAADALTILEQIEGAMAYLDTVGTRAETTAYKRMRLVLTRAHRSLHNRMHRQGKYHKHNPGEDHAEHH</sequence>
<reference evidence="2" key="1">
    <citation type="journal article" date="2015" name="Nature">
        <title>Complex archaea that bridge the gap between prokaryotes and eukaryotes.</title>
        <authorList>
            <person name="Spang A."/>
            <person name="Saw J.H."/>
            <person name="Jorgensen S.L."/>
            <person name="Zaremba-Niedzwiedzka K."/>
            <person name="Martijn J."/>
            <person name="Lind A.E."/>
            <person name="van Eijk R."/>
            <person name="Schleper C."/>
            <person name="Guy L."/>
            <person name="Ettema T.J."/>
        </authorList>
    </citation>
    <scope>NUCLEOTIDE SEQUENCE</scope>
</reference>
<protein>
    <submittedName>
        <fullName evidence="2">Uncharacterized protein</fullName>
    </submittedName>
</protein>
<proteinExistence type="predicted"/>
<dbReference type="EMBL" id="LAZR01017769">
    <property type="protein sequence ID" value="KKL99032.1"/>
    <property type="molecule type" value="Genomic_DNA"/>
</dbReference>
<evidence type="ECO:0000256" key="1">
    <source>
        <dbReference type="SAM" id="MobiDB-lite"/>
    </source>
</evidence>
<organism evidence="2">
    <name type="scientific">marine sediment metagenome</name>
    <dbReference type="NCBI Taxonomy" id="412755"/>
    <lineage>
        <taxon>unclassified sequences</taxon>
        <taxon>metagenomes</taxon>
        <taxon>ecological metagenomes</taxon>
    </lineage>
</organism>
<feature type="region of interest" description="Disordered" evidence="1">
    <location>
        <begin position="362"/>
        <end position="383"/>
    </location>
</feature>
<name>A0A0F9JJ62_9ZZZZ</name>
<dbReference type="AlphaFoldDB" id="A0A0F9JJ62"/>
<dbReference type="NCBIfam" id="NF038032">
    <property type="entry name" value="CehA_McbA_metalo"/>
    <property type="match status" value="1"/>
</dbReference>
<comment type="caution">
    <text evidence="2">The sequence shown here is derived from an EMBL/GenBank/DDBJ whole genome shotgun (WGS) entry which is preliminary data.</text>
</comment>
<evidence type="ECO:0000313" key="2">
    <source>
        <dbReference type="EMBL" id="KKL99032.1"/>
    </source>
</evidence>
<accession>A0A0F9JJ62</accession>
<feature type="compositionally biased region" description="Basic and acidic residues" evidence="1">
    <location>
        <begin position="374"/>
        <end position="383"/>
    </location>
</feature>
<feature type="compositionally biased region" description="Basic residues" evidence="1">
    <location>
        <begin position="362"/>
        <end position="373"/>
    </location>
</feature>
<gene>
    <name evidence="2" type="ORF">LCGC14_1818490</name>
</gene>